<reference evidence="2 3" key="1">
    <citation type="submission" date="2019-05" db="EMBL/GenBank/DDBJ databases">
        <title>Another draft genome of Portunus trituberculatus and its Hox gene families provides insights of decapod evolution.</title>
        <authorList>
            <person name="Jeong J.-H."/>
            <person name="Song I."/>
            <person name="Kim S."/>
            <person name="Choi T."/>
            <person name="Kim D."/>
            <person name="Ryu S."/>
            <person name="Kim W."/>
        </authorList>
    </citation>
    <scope>NUCLEOTIDE SEQUENCE [LARGE SCALE GENOMIC DNA]</scope>
    <source>
        <tissue evidence="2">Muscle</tissue>
    </source>
</reference>
<keyword evidence="3" id="KW-1185">Reference proteome</keyword>
<dbReference type="AlphaFoldDB" id="A0A5B7D0A7"/>
<sequence length="207" mass="23464">MEAWKMTQLGSIHVLPLTGNECILQIFGTLLLVSIIQFVAGDTPANCLYEDVRGTWTFVETERLGSNKINCDTLGAIAHVKNFTLAFPDIATDELGNAGTWTMIYNQGFEVININQRSYFAFSYYETGENSVTSYCGHTFNGWSRDKTVRNWSCFNATKTTEVPPRTTKQLTHMDLVQLYRNDPALVQKINQVQGSWRAKVYPELEK</sequence>
<name>A0A5B7D0A7_PORTR</name>
<dbReference type="InterPro" id="IPR036496">
    <property type="entry name" value="CathepsinC_exc_dom_sf"/>
</dbReference>
<dbReference type="EMBL" id="VSRR010000374">
    <property type="protein sequence ID" value="MPC14725.1"/>
    <property type="molecule type" value="Genomic_DNA"/>
</dbReference>
<evidence type="ECO:0000313" key="3">
    <source>
        <dbReference type="Proteomes" id="UP000324222"/>
    </source>
</evidence>
<dbReference type="Gene3D" id="2.40.128.80">
    <property type="entry name" value="Cathepsin C, exclusion domain"/>
    <property type="match status" value="1"/>
</dbReference>
<comment type="caution">
    <text evidence="2">The sequence shown here is derived from an EMBL/GenBank/DDBJ whole genome shotgun (WGS) entry which is preliminary data.</text>
</comment>
<dbReference type="Proteomes" id="UP000324222">
    <property type="component" value="Unassembled WGS sequence"/>
</dbReference>
<evidence type="ECO:0000259" key="1">
    <source>
        <dbReference type="Pfam" id="PF08773"/>
    </source>
</evidence>
<feature type="domain" description="Cathepsin C exclusion" evidence="1">
    <location>
        <begin position="42"/>
        <end position="159"/>
    </location>
</feature>
<gene>
    <name evidence="2" type="primary">Ctsc</name>
    <name evidence="2" type="ORF">E2C01_007495</name>
</gene>
<dbReference type="Pfam" id="PF08773">
    <property type="entry name" value="CathepsinC_exc"/>
    <property type="match status" value="1"/>
</dbReference>
<dbReference type="SUPFAM" id="SSF75001">
    <property type="entry name" value="Dipeptidyl peptidase I (cathepsin C), exclusion domain"/>
    <property type="match status" value="1"/>
</dbReference>
<protein>
    <submittedName>
        <fullName evidence="2">Dipeptidyl peptidase 1</fullName>
    </submittedName>
</protein>
<organism evidence="2 3">
    <name type="scientific">Portunus trituberculatus</name>
    <name type="common">Swimming crab</name>
    <name type="synonym">Neptunus trituberculatus</name>
    <dbReference type="NCBI Taxonomy" id="210409"/>
    <lineage>
        <taxon>Eukaryota</taxon>
        <taxon>Metazoa</taxon>
        <taxon>Ecdysozoa</taxon>
        <taxon>Arthropoda</taxon>
        <taxon>Crustacea</taxon>
        <taxon>Multicrustacea</taxon>
        <taxon>Malacostraca</taxon>
        <taxon>Eumalacostraca</taxon>
        <taxon>Eucarida</taxon>
        <taxon>Decapoda</taxon>
        <taxon>Pleocyemata</taxon>
        <taxon>Brachyura</taxon>
        <taxon>Eubrachyura</taxon>
        <taxon>Portunoidea</taxon>
        <taxon>Portunidae</taxon>
        <taxon>Portuninae</taxon>
        <taxon>Portunus</taxon>
    </lineage>
</organism>
<dbReference type="FunFam" id="2.40.128.80:FF:000003">
    <property type="entry name" value="Cathepsin C"/>
    <property type="match status" value="1"/>
</dbReference>
<evidence type="ECO:0000313" key="2">
    <source>
        <dbReference type="EMBL" id="MPC14725.1"/>
    </source>
</evidence>
<proteinExistence type="predicted"/>
<accession>A0A5B7D0A7</accession>
<dbReference type="OrthoDB" id="3789175at2759"/>
<dbReference type="InterPro" id="IPR014882">
    <property type="entry name" value="CathepsinC_exc"/>
</dbReference>